<reference evidence="7 8" key="1">
    <citation type="submission" date="2021-11" db="EMBL/GenBank/DDBJ databases">
        <title>Lacrimispora sp. nov. NSJ-141 isolated from human feces.</title>
        <authorList>
            <person name="Abdugheni R."/>
        </authorList>
    </citation>
    <scope>NUCLEOTIDE SEQUENCE [LARGE SCALE GENOMIC DNA]</scope>
    <source>
        <strain evidence="7 8">NSJ-141</strain>
    </source>
</reference>
<dbReference type="InterPro" id="IPR029061">
    <property type="entry name" value="THDP-binding"/>
</dbReference>
<dbReference type="InterPro" id="IPR011766">
    <property type="entry name" value="TPP_enzyme_TPP-bd"/>
</dbReference>
<evidence type="ECO:0000256" key="3">
    <source>
        <dbReference type="RuleBase" id="RU362132"/>
    </source>
</evidence>
<dbReference type="GO" id="GO:0050660">
    <property type="term" value="F:flavin adenine dinucleotide binding"/>
    <property type="evidence" value="ECO:0007669"/>
    <property type="project" value="TreeGrafter"/>
</dbReference>
<dbReference type="GO" id="GO:0005948">
    <property type="term" value="C:acetolactate synthase complex"/>
    <property type="evidence" value="ECO:0007669"/>
    <property type="project" value="TreeGrafter"/>
</dbReference>
<keyword evidence="2 3" id="KW-0786">Thiamine pyrophosphate</keyword>
<dbReference type="GO" id="GO:0009099">
    <property type="term" value="P:L-valine biosynthetic process"/>
    <property type="evidence" value="ECO:0007669"/>
    <property type="project" value="TreeGrafter"/>
</dbReference>
<feature type="domain" description="Thiamine pyrophosphate enzyme N-terminal TPP-binding" evidence="6">
    <location>
        <begin position="1"/>
        <end position="120"/>
    </location>
</feature>
<evidence type="ECO:0000259" key="5">
    <source>
        <dbReference type="Pfam" id="PF02775"/>
    </source>
</evidence>
<dbReference type="GO" id="GO:0030976">
    <property type="term" value="F:thiamine pyrophosphate binding"/>
    <property type="evidence" value="ECO:0007669"/>
    <property type="project" value="InterPro"/>
</dbReference>
<evidence type="ECO:0000256" key="1">
    <source>
        <dbReference type="ARBA" id="ARBA00007812"/>
    </source>
</evidence>
<dbReference type="Pfam" id="PF00205">
    <property type="entry name" value="TPP_enzyme_M"/>
    <property type="match status" value="1"/>
</dbReference>
<dbReference type="Gene3D" id="3.40.50.1220">
    <property type="entry name" value="TPP-binding domain"/>
    <property type="match status" value="1"/>
</dbReference>
<sequence>MKVSDFIVEYLVDRGITDVFGYPGGMVTHLMDSFGKYQEKILAHVVYHEQGAAFSACGYAQATGKVCVAYATSGPGATNLITGICNAYFDSIPVLFITGQVNTFESKGNLGVRQRGFQETEIVSMVKNVTKMSAYIEQADKIKYYLDKAFYLATNGRQGPVLLDIPMDILKSEIDRNELAGYGKKKYSCAKDETMERFKECIEKALKKAERPCFLIGNGVKQKGLQKKVKRIIGKFEVPVVSSMIAFDVISSEGDVSSDYFFGFIGAYGKRSANFILAKCDLVLTLGSRLDVRQVGADREAFAPNAEIIRIDVDYGEMTNKVHKSEKQFLLELTDAISVLEGIDLEGKKYKEWLKICKNIQEKVENQIYFYPNLIMEKISALLSSKAVVTTDVGQNQVWTAQSFKTSGDQLVLFSGGHGAMGYALPAAIGAYYGKKKPVACISGDGGFQMNIQEMEFIAREKLPIKMIIFNNCALGMIRHFQEMYFHDRYVQTVPKGGYESPDFCAIAKAYGIKCRKVLSMEDLPKKFCDEEPELIEIMIEENTYVFPKVKFGNPNQDQEPLIDRALYKEIMEL</sequence>
<dbReference type="CDD" id="cd07035">
    <property type="entry name" value="TPP_PYR_POX_like"/>
    <property type="match status" value="1"/>
</dbReference>
<dbReference type="GO" id="GO:0000287">
    <property type="term" value="F:magnesium ion binding"/>
    <property type="evidence" value="ECO:0007669"/>
    <property type="project" value="InterPro"/>
</dbReference>
<dbReference type="GO" id="GO:0003984">
    <property type="term" value="F:acetolactate synthase activity"/>
    <property type="evidence" value="ECO:0007669"/>
    <property type="project" value="TreeGrafter"/>
</dbReference>
<dbReference type="InterPro" id="IPR029035">
    <property type="entry name" value="DHS-like_NAD/FAD-binding_dom"/>
</dbReference>
<evidence type="ECO:0000256" key="2">
    <source>
        <dbReference type="ARBA" id="ARBA00023052"/>
    </source>
</evidence>
<evidence type="ECO:0000313" key="8">
    <source>
        <dbReference type="Proteomes" id="UP001299265"/>
    </source>
</evidence>
<dbReference type="RefSeq" id="WP_231062182.1">
    <property type="nucleotide sequence ID" value="NZ_JAJNOR010000003.1"/>
</dbReference>
<dbReference type="Pfam" id="PF02776">
    <property type="entry name" value="TPP_enzyme_N"/>
    <property type="match status" value="1"/>
</dbReference>
<comment type="similarity">
    <text evidence="1 3">Belongs to the TPP enzyme family.</text>
</comment>
<dbReference type="EMBL" id="JAJNOR010000003">
    <property type="protein sequence ID" value="MCD2492281.1"/>
    <property type="molecule type" value="Genomic_DNA"/>
</dbReference>
<name>A0AAP2W8P3_9FIRM</name>
<feature type="domain" description="Thiamine pyrophosphate enzyme TPP-binding" evidence="5">
    <location>
        <begin position="392"/>
        <end position="527"/>
    </location>
</feature>
<dbReference type="InterPro" id="IPR012001">
    <property type="entry name" value="Thiamin_PyroP_enz_TPP-bd_dom"/>
</dbReference>
<dbReference type="GO" id="GO:0009097">
    <property type="term" value="P:isoleucine biosynthetic process"/>
    <property type="evidence" value="ECO:0007669"/>
    <property type="project" value="TreeGrafter"/>
</dbReference>
<dbReference type="Pfam" id="PF02775">
    <property type="entry name" value="TPP_enzyme_C"/>
    <property type="match status" value="1"/>
</dbReference>
<dbReference type="PANTHER" id="PTHR18968:SF142">
    <property type="entry name" value="ACETOLACTATE SYNTHASE"/>
    <property type="match status" value="1"/>
</dbReference>
<protein>
    <submittedName>
        <fullName evidence="7">Thiamine pyrophosphate-binding protein</fullName>
    </submittedName>
</protein>
<evidence type="ECO:0000313" key="7">
    <source>
        <dbReference type="EMBL" id="MCD2492281.1"/>
    </source>
</evidence>
<keyword evidence="8" id="KW-1185">Reference proteome</keyword>
<evidence type="ECO:0000259" key="4">
    <source>
        <dbReference type="Pfam" id="PF00205"/>
    </source>
</evidence>
<dbReference type="Gene3D" id="3.40.50.970">
    <property type="match status" value="2"/>
</dbReference>
<dbReference type="SUPFAM" id="SSF52467">
    <property type="entry name" value="DHS-like NAD/FAD-binding domain"/>
    <property type="match status" value="1"/>
</dbReference>
<dbReference type="Proteomes" id="UP001299265">
    <property type="component" value="Unassembled WGS sequence"/>
</dbReference>
<feature type="domain" description="Thiamine pyrophosphate enzyme central" evidence="4">
    <location>
        <begin position="204"/>
        <end position="323"/>
    </location>
</feature>
<proteinExistence type="inferred from homology"/>
<comment type="caution">
    <text evidence="7">The sequence shown here is derived from an EMBL/GenBank/DDBJ whole genome shotgun (WGS) entry which is preliminary data.</text>
</comment>
<dbReference type="SUPFAM" id="SSF52518">
    <property type="entry name" value="Thiamin diphosphate-binding fold (THDP-binding)"/>
    <property type="match status" value="2"/>
</dbReference>
<organism evidence="7 8">
    <name type="scientific">Lientehia hominis</name>
    <dbReference type="NCBI Taxonomy" id="2897778"/>
    <lineage>
        <taxon>Bacteria</taxon>
        <taxon>Bacillati</taxon>
        <taxon>Bacillota</taxon>
        <taxon>Clostridia</taxon>
        <taxon>Lachnospirales</taxon>
        <taxon>Lachnospiraceae</taxon>
        <taxon>Lientehia</taxon>
    </lineage>
</organism>
<dbReference type="PANTHER" id="PTHR18968">
    <property type="entry name" value="THIAMINE PYROPHOSPHATE ENZYMES"/>
    <property type="match status" value="1"/>
</dbReference>
<dbReference type="FunFam" id="3.40.50.970:FF:000007">
    <property type="entry name" value="Acetolactate synthase"/>
    <property type="match status" value="1"/>
</dbReference>
<dbReference type="InterPro" id="IPR045229">
    <property type="entry name" value="TPP_enz"/>
</dbReference>
<dbReference type="AlphaFoldDB" id="A0AAP2W8P3"/>
<evidence type="ECO:0000259" key="6">
    <source>
        <dbReference type="Pfam" id="PF02776"/>
    </source>
</evidence>
<accession>A0AAP2W8P3</accession>
<gene>
    <name evidence="7" type="ORF">LQE92_06505</name>
</gene>
<dbReference type="InterPro" id="IPR012000">
    <property type="entry name" value="Thiamin_PyroP_enz_cen_dom"/>
</dbReference>